<dbReference type="GO" id="GO:0009103">
    <property type="term" value="P:lipopolysaccharide biosynthetic process"/>
    <property type="evidence" value="ECO:0007669"/>
    <property type="project" value="UniProtKB-ARBA"/>
</dbReference>
<dbReference type="GO" id="GO:0005886">
    <property type="term" value="C:plasma membrane"/>
    <property type="evidence" value="ECO:0007669"/>
    <property type="project" value="UniProtKB-SubCell"/>
</dbReference>
<evidence type="ECO:0000313" key="11">
    <source>
        <dbReference type="Proteomes" id="UP000605148"/>
    </source>
</evidence>
<feature type="transmembrane region" description="Helical" evidence="8">
    <location>
        <begin position="343"/>
        <end position="364"/>
    </location>
</feature>
<dbReference type="AlphaFoldDB" id="A0A916X392"/>
<dbReference type="OrthoDB" id="7671407at2"/>
<feature type="transmembrane region" description="Helical" evidence="8">
    <location>
        <begin position="247"/>
        <end position="268"/>
    </location>
</feature>
<name>A0A916X392_9HYPH</name>
<feature type="domain" description="Glycosyltransferase RgtA/B/C/D-like" evidence="9">
    <location>
        <begin position="49"/>
        <end position="210"/>
    </location>
</feature>
<feature type="transmembrane region" description="Helical" evidence="8">
    <location>
        <begin position="150"/>
        <end position="180"/>
    </location>
</feature>
<evidence type="ECO:0000259" key="9">
    <source>
        <dbReference type="Pfam" id="PF13231"/>
    </source>
</evidence>
<dbReference type="PANTHER" id="PTHR33908">
    <property type="entry name" value="MANNOSYLTRANSFERASE YKCB-RELATED"/>
    <property type="match status" value="1"/>
</dbReference>
<comment type="caution">
    <text evidence="10">The sequence shown here is derived from an EMBL/GenBank/DDBJ whole genome shotgun (WGS) entry which is preliminary data.</text>
</comment>
<keyword evidence="5 8" id="KW-0812">Transmembrane</keyword>
<dbReference type="InterPro" id="IPR050297">
    <property type="entry name" value="LipidA_mod_glycosyltrf_83"/>
</dbReference>
<keyword evidence="6 8" id="KW-1133">Transmembrane helix</keyword>
<dbReference type="GO" id="GO:0016763">
    <property type="term" value="F:pentosyltransferase activity"/>
    <property type="evidence" value="ECO:0007669"/>
    <property type="project" value="TreeGrafter"/>
</dbReference>
<keyword evidence="4" id="KW-0808">Transferase</keyword>
<evidence type="ECO:0000313" key="10">
    <source>
        <dbReference type="EMBL" id="GGB61533.1"/>
    </source>
</evidence>
<dbReference type="RefSeq" id="WP_150497624.1">
    <property type="nucleotide sequence ID" value="NZ_BMFA01000015.1"/>
</dbReference>
<keyword evidence="3 10" id="KW-0328">Glycosyltransferase</keyword>
<evidence type="ECO:0000256" key="3">
    <source>
        <dbReference type="ARBA" id="ARBA00022676"/>
    </source>
</evidence>
<sequence>MTAGRAALFYAGSLCLLWALVPSLLFPNPPLDVVEGYAWGREMALGYTKHPPMQAWLLEISFQLTGGSSFGGYWLSALSIAAGYAFIWALARRMGLSQNQAFWAVVLTSVTFYFTIPVPEFNPNILQIPVWAGMIFFFHRGLSENRMADWIALGVLAAFGLYTKYFVALLIGAIGLYALVFPAGWRILAKPGPYVAAATAMILIAPHVVWLIQTDFITFSYAASRSVGAQNWFDHVYNPLNFLAAQIANHGGLFLVCLAGLGIAGVAALRKSGQFDASEAADTQDRRFLIWFASVPLTVVLLTSLATGNDFKHMWGTPMFVLSGVLTVWFLRLPGAFTAPRRALAVACMLQIVVFGATIGQASFEPLWKTKQTRIHYPGAAIAAELTAIWRTETGTHLAYVAGDMWSTANITLFSPDRPSMFLEHDLSQSPWIDFSDVQKKGVMIVWRGEESLPPAGILQRYPALTAQGVFDAPYAGGGKMPPAVVNWTIIPAGSVAHDPEAQTE</sequence>
<accession>A0A916X392</accession>
<evidence type="ECO:0000256" key="8">
    <source>
        <dbReference type="SAM" id="Phobius"/>
    </source>
</evidence>
<protein>
    <submittedName>
        <fullName evidence="10">UDP-phosphomannose--protein mannosyltransferase</fullName>
    </submittedName>
</protein>
<dbReference type="InterPro" id="IPR038731">
    <property type="entry name" value="RgtA/B/C-like"/>
</dbReference>
<evidence type="ECO:0000256" key="1">
    <source>
        <dbReference type="ARBA" id="ARBA00004651"/>
    </source>
</evidence>
<dbReference type="Proteomes" id="UP000605148">
    <property type="component" value="Unassembled WGS sequence"/>
</dbReference>
<dbReference type="PANTHER" id="PTHR33908:SF9">
    <property type="entry name" value="BLL5595 PROTEIN"/>
    <property type="match status" value="1"/>
</dbReference>
<evidence type="ECO:0000256" key="7">
    <source>
        <dbReference type="ARBA" id="ARBA00023136"/>
    </source>
</evidence>
<evidence type="ECO:0000256" key="6">
    <source>
        <dbReference type="ARBA" id="ARBA00022989"/>
    </source>
</evidence>
<feature type="transmembrane region" description="Helical" evidence="8">
    <location>
        <begin position="7"/>
        <end position="26"/>
    </location>
</feature>
<feature type="transmembrane region" description="Helical" evidence="8">
    <location>
        <begin position="102"/>
        <end position="119"/>
    </location>
</feature>
<organism evidence="10 11">
    <name type="scientific">Roseibium aquae</name>
    <dbReference type="NCBI Taxonomy" id="1323746"/>
    <lineage>
        <taxon>Bacteria</taxon>
        <taxon>Pseudomonadati</taxon>
        <taxon>Pseudomonadota</taxon>
        <taxon>Alphaproteobacteria</taxon>
        <taxon>Hyphomicrobiales</taxon>
        <taxon>Stappiaceae</taxon>
        <taxon>Roseibium</taxon>
    </lineage>
</organism>
<reference evidence="10" key="2">
    <citation type="submission" date="2020-09" db="EMBL/GenBank/DDBJ databases">
        <authorList>
            <person name="Sun Q."/>
            <person name="Zhou Y."/>
        </authorList>
    </citation>
    <scope>NUCLEOTIDE SEQUENCE</scope>
    <source>
        <strain evidence="10">CGMCC 1.12426</strain>
    </source>
</reference>
<keyword evidence="2" id="KW-1003">Cell membrane</keyword>
<proteinExistence type="predicted"/>
<evidence type="ECO:0000256" key="5">
    <source>
        <dbReference type="ARBA" id="ARBA00022692"/>
    </source>
</evidence>
<gene>
    <name evidence="10" type="ORF">GCM10011316_36890</name>
</gene>
<feature type="transmembrane region" description="Helical" evidence="8">
    <location>
        <begin position="71"/>
        <end position="90"/>
    </location>
</feature>
<feature type="transmembrane region" description="Helical" evidence="8">
    <location>
        <begin position="288"/>
        <end position="307"/>
    </location>
</feature>
<dbReference type="Pfam" id="PF13231">
    <property type="entry name" value="PMT_2"/>
    <property type="match status" value="1"/>
</dbReference>
<comment type="subcellular location">
    <subcellularLocation>
        <location evidence="1">Cell membrane</location>
        <topology evidence="1">Multi-pass membrane protein</topology>
    </subcellularLocation>
</comment>
<evidence type="ECO:0000256" key="2">
    <source>
        <dbReference type="ARBA" id="ARBA00022475"/>
    </source>
</evidence>
<dbReference type="EMBL" id="BMFA01000015">
    <property type="protein sequence ID" value="GGB61533.1"/>
    <property type="molecule type" value="Genomic_DNA"/>
</dbReference>
<reference evidence="10" key="1">
    <citation type="journal article" date="2014" name="Int. J. Syst. Evol. Microbiol.">
        <title>Complete genome sequence of Corynebacterium casei LMG S-19264T (=DSM 44701T), isolated from a smear-ripened cheese.</title>
        <authorList>
            <consortium name="US DOE Joint Genome Institute (JGI-PGF)"/>
            <person name="Walter F."/>
            <person name="Albersmeier A."/>
            <person name="Kalinowski J."/>
            <person name="Ruckert C."/>
        </authorList>
    </citation>
    <scope>NUCLEOTIDE SEQUENCE</scope>
    <source>
        <strain evidence="10">CGMCC 1.12426</strain>
    </source>
</reference>
<keyword evidence="7 8" id="KW-0472">Membrane</keyword>
<feature type="transmembrane region" description="Helical" evidence="8">
    <location>
        <begin position="192"/>
        <end position="212"/>
    </location>
</feature>
<keyword evidence="11" id="KW-1185">Reference proteome</keyword>
<evidence type="ECO:0000256" key="4">
    <source>
        <dbReference type="ARBA" id="ARBA00022679"/>
    </source>
</evidence>
<feature type="transmembrane region" description="Helical" evidence="8">
    <location>
        <begin position="313"/>
        <end position="331"/>
    </location>
</feature>